<proteinExistence type="predicted"/>
<dbReference type="InterPro" id="IPR029044">
    <property type="entry name" value="Nucleotide-diphossugar_trans"/>
</dbReference>
<comment type="caution">
    <text evidence="1">The sequence shown here is derived from an EMBL/GenBank/DDBJ whole genome shotgun (WGS) entry which is preliminary data.</text>
</comment>
<evidence type="ECO:0008006" key="2">
    <source>
        <dbReference type="Google" id="ProtNLM"/>
    </source>
</evidence>
<organism evidence="1">
    <name type="scientific">Salmonella enterica</name>
    <name type="common">Salmonella choleraesuis</name>
    <dbReference type="NCBI Taxonomy" id="28901"/>
    <lineage>
        <taxon>Bacteria</taxon>
        <taxon>Pseudomonadati</taxon>
        <taxon>Pseudomonadota</taxon>
        <taxon>Gammaproteobacteria</taxon>
        <taxon>Enterobacterales</taxon>
        <taxon>Enterobacteriaceae</taxon>
        <taxon>Salmonella</taxon>
    </lineage>
</organism>
<evidence type="ECO:0000313" key="1">
    <source>
        <dbReference type="EMBL" id="EBT2271463.1"/>
    </source>
</evidence>
<accession>A0A5V1PK22</accession>
<dbReference type="EMBL" id="AAGYBI010000071">
    <property type="protein sequence ID" value="EBT2271463.1"/>
    <property type="molecule type" value="Genomic_DNA"/>
</dbReference>
<dbReference type="AlphaFoldDB" id="A0A5V1PK22"/>
<reference evidence="1" key="1">
    <citation type="submission" date="2018-07" db="EMBL/GenBank/DDBJ databases">
        <authorList>
            <consortium name="PulseNet: The National Subtyping Network for Foodborne Disease Surveillance"/>
            <person name="Tarr C.L."/>
            <person name="Trees E."/>
            <person name="Katz L.S."/>
            <person name="Carleton-Romer H.A."/>
            <person name="Stroika S."/>
            <person name="Kucerova Z."/>
            <person name="Roache K.F."/>
            <person name="Sabol A.L."/>
            <person name="Besser J."/>
            <person name="Gerner-Smidt P."/>
        </authorList>
    </citation>
    <scope>NUCLEOTIDE SEQUENCE</scope>
    <source>
        <strain evidence="1">PNUSAS018280</strain>
    </source>
</reference>
<protein>
    <recommendedName>
        <fullName evidence="2">Glycosyltransferase family 2 protein</fullName>
    </recommendedName>
</protein>
<sequence length="586" mass="68007">MNILQNIIFPSVEQFCDNSLYFNCIKGESVYIKDGVNSYLDIKKNSLISFATYYNYFSLNTWLRYCCFSRLKFGIKGNGEVKLFFLSKSHLSPEILINEFSINMSSEKFHSFDIQILDSRRYDSLYLKVESKYGASINSMCFYVDDTPVNDIKMGIVITHFNRKQYVIPAMKRIYNEILSNESFKDKLSLIVVDNSKSITKSECYGSIVIPNDNLGGSGGFTKGLLYLKDNGYSHCLFMDDDASCEIESIKRTFQLLQFAVKEKLAISGSMLYEHSPFTLHEKGAKFKRMILTSLRNGIDVSDFNKIVLIDSYPEKIDYGAWWFFAFKISDLTSYPFPFFVKADDMTFGKMNNFHIISPNGVSVWGEDFGYKDGPLQRYLGTRGIFAASLITNDSSRFLILSIFLKSTMTMLLSYRYSSSMAIYMAMVDFMKGPEYWVDNMNFNDILKSISGCINDEKMDVINLYDYDITHKSLYESRVRKLLRVITLNGLFLPDFMIKDSYVINEKGGRGIFRIIFRSRHVIYFHSPSSKGYVATLDRRRILKQIWLSTILSVKFLVRYKSVAKKYAMKSKYLMSEDFWRKIYKK</sequence>
<dbReference type="Gene3D" id="3.90.550.60">
    <property type="match status" value="1"/>
</dbReference>
<gene>
    <name evidence="1" type="ORF">CI531_23800</name>
</gene>
<name>A0A5V1PK22_SALER</name>
<dbReference type="SUPFAM" id="SSF53448">
    <property type="entry name" value="Nucleotide-diphospho-sugar transferases"/>
    <property type="match status" value="1"/>
</dbReference>